<dbReference type="EMBL" id="LAZR01000127">
    <property type="protein sequence ID" value="KKN88612.1"/>
    <property type="molecule type" value="Genomic_DNA"/>
</dbReference>
<dbReference type="InterPro" id="IPR017853">
    <property type="entry name" value="GH"/>
</dbReference>
<evidence type="ECO:0000256" key="1">
    <source>
        <dbReference type="ARBA" id="ARBA00010646"/>
    </source>
</evidence>
<dbReference type="GO" id="GO:0009253">
    <property type="term" value="P:peptidoglycan catabolic process"/>
    <property type="evidence" value="ECO:0007669"/>
    <property type="project" value="InterPro"/>
</dbReference>
<keyword evidence="3" id="KW-0326">Glycosidase</keyword>
<dbReference type="PANTHER" id="PTHR34135">
    <property type="entry name" value="LYSOZYME"/>
    <property type="match status" value="1"/>
</dbReference>
<dbReference type="SMART" id="SM00641">
    <property type="entry name" value="Glyco_25"/>
    <property type="match status" value="1"/>
</dbReference>
<evidence type="ECO:0000313" key="4">
    <source>
        <dbReference type="EMBL" id="KKN88612.1"/>
    </source>
</evidence>
<organism evidence="4">
    <name type="scientific">marine sediment metagenome</name>
    <dbReference type="NCBI Taxonomy" id="412755"/>
    <lineage>
        <taxon>unclassified sequences</taxon>
        <taxon>metagenomes</taxon>
        <taxon>ecological metagenomes</taxon>
    </lineage>
</organism>
<name>A0A0F9UM82_9ZZZZ</name>
<sequence>MKPFFPTHPAPSTRARRGLGRRALVLAGIAAALLVGGCRSTALDVKELGLTGMAAESAYQYPVHGIDISKYQGAIDWDAARDSGVAFAWLKATEGGDRVDERFAENWRKTRAVGIPRGAYHFWYHCRPGIEQARAFINAVPKDRLALPPVIDIEWTPFSPTCTKRPPREELVREVTAMADALERHYGQRPLLYIPIDVHRDRLVGAFPRHEVWVRAVRDHPDNVYEDRRFRFWQYTEKGTVPGIKGEVDRNAFAGTREDWKKWLEANLSR</sequence>
<dbReference type="AlphaFoldDB" id="A0A0F9UM82"/>
<dbReference type="PANTHER" id="PTHR34135:SF2">
    <property type="entry name" value="LYSOZYME"/>
    <property type="match status" value="1"/>
</dbReference>
<evidence type="ECO:0008006" key="5">
    <source>
        <dbReference type="Google" id="ProtNLM"/>
    </source>
</evidence>
<dbReference type="GO" id="GO:0016052">
    <property type="term" value="P:carbohydrate catabolic process"/>
    <property type="evidence" value="ECO:0007669"/>
    <property type="project" value="TreeGrafter"/>
</dbReference>
<comment type="caution">
    <text evidence="4">The sequence shown here is derived from an EMBL/GenBank/DDBJ whole genome shotgun (WGS) entry which is preliminary data.</text>
</comment>
<protein>
    <recommendedName>
        <fullName evidence="5">Lysozyme</fullName>
    </recommendedName>
</protein>
<dbReference type="Pfam" id="PF01183">
    <property type="entry name" value="Glyco_hydro_25"/>
    <property type="match status" value="1"/>
</dbReference>
<gene>
    <name evidence="4" type="ORF">LCGC14_0247230</name>
</gene>
<evidence type="ECO:0000256" key="3">
    <source>
        <dbReference type="ARBA" id="ARBA00023295"/>
    </source>
</evidence>
<dbReference type="InterPro" id="IPR018077">
    <property type="entry name" value="Glyco_hydro_fam25_subgr"/>
</dbReference>
<dbReference type="GO" id="GO:0016998">
    <property type="term" value="P:cell wall macromolecule catabolic process"/>
    <property type="evidence" value="ECO:0007669"/>
    <property type="project" value="InterPro"/>
</dbReference>
<proteinExistence type="inferred from homology"/>
<evidence type="ECO:0000256" key="2">
    <source>
        <dbReference type="ARBA" id="ARBA00022801"/>
    </source>
</evidence>
<reference evidence="4" key="1">
    <citation type="journal article" date="2015" name="Nature">
        <title>Complex archaea that bridge the gap between prokaryotes and eukaryotes.</title>
        <authorList>
            <person name="Spang A."/>
            <person name="Saw J.H."/>
            <person name="Jorgensen S.L."/>
            <person name="Zaremba-Niedzwiedzka K."/>
            <person name="Martijn J."/>
            <person name="Lind A.E."/>
            <person name="van Eijk R."/>
            <person name="Schleper C."/>
            <person name="Guy L."/>
            <person name="Ettema T.J."/>
        </authorList>
    </citation>
    <scope>NUCLEOTIDE SEQUENCE</scope>
</reference>
<accession>A0A0F9UM82</accession>
<dbReference type="GO" id="GO:0003796">
    <property type="term" value="F:lysozyme activity"/>
    <property type="evidence" value="ECO:0007669"/>
    <property type="project" value="InterPro"/>
</dbReference>
<comment type="similarity">
    <text evidence="1">Belongs to the glycosyl hydrolase 25 family.</text>
</comment>
<dbReference type="InterPro" id="IPR002053">
    <property type="entry name" value="Glyco_hydro_25"/>
</dbReference>
<dbReference type="CDD" id="cd06413">
    <property type="entry name" value="GH25_muramidase_1"/>
    <property type="match status" value="1"/>
</dbReference>
<dbReference type="Gene3D" id="3.20.20.80">
    <property type="entry name" value="Glycosidases"/>
    <property type="match status" value="1"/>
</dbReference>
<dbReference type="PROSITE" id="PS51904">
    <property type="entry name" value="GLYCOSYL_HYDROL_F25_2"/>
    <property type="match status" value="1"/>
</dbReference>
<keyword evidence="2" id="KW-0378">Hydrolase</keyword>
<dbReference type="SUPFAM" id="SSF51445">
    <property type="entry name" value="(Trans)glycosidases"/>
    <property type="match status" value="1"/>
</dbReference>